<dbReference type="Proteomes" id="UP000023152">
    <property type="component" value="Unassembled WGS sequence"/>
</dbReference>
<gene>
    <name evidence="2" type="ORF">RFI_27530</name>
</gene>
<name>X6M890_RETFI</name>
<feature type="compositionally biased region" description="Low complexity" evidence="1">
    <location>
        <begin position="73"/>
        <end position="107"/>
    </location>
</feature>
<keyword evidence="3" id="KW-1185">Reference proteome</keyword>
<organism evidence="2 3">
    <name type="scientific">Reticulomyxa filosa</name>
    <dbReference type="NCBI Taxonomy" id="46433"/>
    <lineage>
        <taxon>Eukaryota</taxon>
        <taxon>Sar</taxon>
        <taxon>Rhizaria</taxon>
        <taxon>Retaria</taxon>
        <taxon>Foraminifera</taxon>
        <taxon>Monothalamids</taxon>
        <taxon>Reticulomyxidae</taxon>
        <taxon>Reticulomyxa</taxon>
    </lineage>
</organism>
<dbReference type="AlphaFoldDB" id="X6M890"/>
<feature type="region of interest" description="Disordered" evidence="1">
    <location>
        <begin position="65"/>
        <end position="138"/>
    </location>
</feature>
<protein>
    <submittedName>
        <fullName evidence="2">Uncharacterized protein</fullName>
    </submittedName>
</protein>
<dbReference type="EMBL" id="ASPP01023865">
    <property type="protein sequence ID" value="ETO09846.1"/>
    <property type="molecule type" value="Genomic_DNA"/>
</dbReference>
<proteinExistence type="predicted"/>
<evidence type="ECO:0000313" key="3">
    <source>
        <dbReference type="Proteomes" id="UP000023152"/>
    </source>
</evidence>
<evidence type="ECO:0000256" key="1">
    <source>
        <dbReference type="SAM" id="MobiDB-lite"/>
    </source>
</evidence>
<sequence>MELMNAKKLCTKKKNKKTKHVLKALRQYARESISLSSCGHKECSVSPSNRHLLLKFSGLELSEGNMTPSTHLNWNANKSASSNESSNTNSNANSNTNSNVNGDANGNRPLIDKSPRVSANRLLNKSPRGSMNRLDESTNASNGIHRQWREQLNEDIFDSKLLQDIITFLNDEGIQATINHIRDRELINSQGF</sequence>
<comment type="caution">
    <text evidence="2">The sequence shown here is derived from an EMBL/GenBank/DDBJ whole genome shotgun (WGS) entry which is preliminary data.</text>
</comment>
<reference evidence="2 3" key="1">
    <citation type="journal article" date="2013" name="Curr. Biol.">
        <title>The Genome of the Foraminiferan Reticulomyxa filosa.</title>
        <authorList>
            <person name="Glockner G."/>
            <person name="Hulsmann N."/>
            <person name="Schleicher M."/>
            <person name="Noegel A.A."/>
            <person name="Eichinger L."/>
            <person name="Gallinger C."/>
            <person name="Pawlowski J."/>
            <person name="Sierra R."/>
            <person name="Euteneuer U."/>
            <person name="Pillet L."/>
            <person name="Moustafa A."/>
            <person name="Platzer M."/>
            <person name="Groth M."/>
            <person name="Szafranski K."/>
            <person name="Schliwa M."/>
        </authorList>
    </citation>
    <scope>NUCLEOTIDE SEQUENCE [LARGE SCALE GENOMIC DNA]</scope>
</reference>
<accession>X6M890</accession>
<evidence type="ECO:0000313" key="2">
    <source>
        <dbReference type="EMBL" id="ETO09846.1"/>
    </source>
</evidence>